<evidence type="ECO:0000259" key="7">
    <source>
        <dbReference type="PROSITE" id="PS51077"/>
    </source>
</evidence>
<name>A0A1S1PSG4_9ACTN</name>
<feature type="domain" description="HTH iclR-type" evidence="7">
    <location>
        <begin position="1"/>
        <end position="59"/>
    </location>
</feature>
<dbReference type="Pfam" id="PF01614">
    <property type="entry name" value="IclR_C"/>
    <property type="match status" value="1"/>
</dbReference>
<dbReference type="GO" id="GO:0003700">
    <property type="term" value="F:DNA-binding transcription factor activity"/>
    <property type="evidence" value="ECO:0007669"/>
    <property type="project" value="TreeGrafter"/>
</dbReference>
<gene>
    <name evidence="9" type="ORF">BBK14_21880</name>
</gene>
<dbReference type="SMART" id="SM00346">
    <property type="entry name" value="HTH_ICLR"/>
    <property type="match status" value="1"/>
</dbReference>
<keyword evidence="2" id="KW-0805">Transcription regulation</keyword>
<protein>
    <recommendedName>
        <fullName evidence="6">Glycerol operon regulatory protein</fullName>
    </recommendedName>
</protein>
<evidence type="ECO:0000256" key="4">
    <source>
        <dbReference type="ARBA" id="ARBA00023163"/>
    </source>
</evidence>
<comment type="caution">
    <text evidence="9">The sequence shown here is derived from an EMBL/GenBank/DDBJ whole genome shotgun (WGS) entry which is preliminary data.</text>
</comment>
<dbReference type="EMBL" id="MAXA01000229">
    <property type="protein sequence ID" value="OHV25713.1"/>
    <property type="molecule type" value="Genomic_DNA"/>
</dbReference>
<accession>A0A1S1PSG4</accession>
<keyword evidence="10" id="KW-1185">Reference proteome</keyword>
<dbReference type="Proteomes" id="UP000179769">
    <property type="component" value="Unassembled WGS sequence"/>
</dbReference>
<dbReference type="PROSITE" id="PS51077">
    <property type="entry name" value="HTH_ICLR"/>
    <property type="match status" value="1"/>
</dbReference>
<dbReference type="GO" id="GO:0045892">
    <property type="term" value="P:negative regulation of DNA-templated transcription"/>
    <property type="evidence" value="ECO:0007669"/>
    <property type="project" value="TreeGrafter"/>
</dbReference>
<evidence type="ECO:0000256" key="2">
    <source>
        <dbReference type="ARBA" id="ARBA00023015"/>
    </source>
</evidence>
<organism evidence="9 10">
    <name type="scientific">Parafrankia soli</name>
    <dbReference type="NCBI Taxonomy" id="2599596"/>
    <lineage>
        <taxon>Bacteria</taxon>
        <taxon>Bacillati</taxon>
        <taxon>Actinomycetota</taxon>
        <taxon>Actinomycetes</taxon>
        <taxon>Frankiales</taxon>
        <taxon>Frankiaceae</taxon>
        <taxon>Parafrankia</taxon>
    </lineage>
</organism>
<dbReference type="InterPro" id="IPR014757">
    <property type="entry name" value="Tscrpt_reg_IclR_C"/>
</dbReference>
<keyword evidence="1" id="KW-0319">Glycerol metabolism</keyword>
<evidence type="ECO:0000256" key="3">
    <source>
        <dbReference type="ARBA" id="ARBA00023125"/>
    </source>
</evidence>
<evidence type="ECO:0000313" key="10">
    <source>
        <dbReference type="Proteomes" id="UP000179769"/>
    </source>
</evidence>
<dbReference type="OrthoDB" id="3734039at2"/>
<evidence type="ECO:0000256" key="1">
    <source>
        <dbReference type="ARBA" id="ARBA00022798"/>
    </source>
</evidence>
<dbReference type="Pfam" id="PF09339">
    <property type="entry name" value="HTH_IclR"/>
    <property type="match status" value="1"/>
</dbReference>
<dbReference type="PANTHER" id="PTHR30136:SF24">
    <property type="entry name" value="HTH-TYPE TRANSCRIPTIONAL REPRESSOR ALLR"/>
    <property type="match status" value="1"/>
</dbReference>
<dbReference type="GO" id="GO:0003677">
    <property type="term" value="F:DNA binding"/>
    <property type="evidence" value="ECO:0007669"/>
    <property type="project" value="UniProtKB-KW"/>
</dbReference>
<dbReference type="PANTHER" id="PTHR30136">
    <property type="entry name" value="HELIX-TURN-HELIX TRANSCRIPTIONAL REGULATOR, ICLR FAMILY"/>
    <property type="match status" value="1"/>
</dbReference>
<feature type="domain" description="IclR-ED" evidence="8">
    <location>
        <begin position="60"/>
        <end position="241"/>
    </location>
</feature>
<dbReference type="SUPFAM" id="SSF55781">
    <property type="entry name" value="GAF domain-like"/>
    <property type="match status" value="1"/>
</dbReference>
<dbReference type="InterPro" id="IPR036388">
    <property type="entry name" value="WH-like_DNA-bd_sf"/>
</dbReference>
<dbReference type="GO" id="GO:0006071">
    <property type="term" value="P:glycerol metabolic process"/>
    <property type="evidence" value="ECO:0007669"/>
    <property type="project" value="UniProtKB-KW"/>
</dbReference>
<dbReference type="Gene3D" id="1.10.10.10">
    <property type="entry name" value="Winged helix-like DNA-binding domain superfamily/Winged helix DNA-binding domain"/>
    <property type="match status" value="1"/>
</dbReference>
<dbReference type="InterPro" id="IPR029016">
    <property type="entry name" value="GAF-like_dom_sf"/>
</dbReference>
<dbReference type="InterPro" id="IPR036390">
    <property type="entry name" value="WH_DNA-bd_sf"/>
</dbReference>
<dbReference type="FunFam" id="1.10.10.10:FF:000056">
    <property type="entry name" value="IclR family transcriptional regulator"/>
    <property type="match status" value="1"/>
</dbReference>
<dbReference type="SUPFAM" id="SSF46785">
    <property type="entry name" value="Winged helix' DNA-binding domain"/>
    <property type="match status" value="1"/>
</dbReference>
<keyword evidence="3" id="KW-0238">DNA-binding</keyword>
<dbReference type="AlphaFoldDB" id="A0A1S1PSG4"/>
<comment type="function">
    <text evidence="5">May be an activator protein for the gylABX operon.</text>
</comment>
<evidence type="ECO:0000259" key="8">
    <source>
        <dbReference type="PROSITE" id="PS51078"/>
    </source>
</evidence>
<dbReference type="Gene3D" id="3.30.450.40">
    <property type="match status" value="1"/>
</dbReference>
<dbReference type="PROSITE" id="PS51078">
    <property type="entry name" value="ICLR_ED"/>
    <property type="match status" value="1"/>
</dbReference>
<evidence type="ECO:0000256" key="6">
    <source>
        <dbReference type="ARBA" id="ARBA00070406"/>
    </source>
</evidence>
<evidence type="ECO:0000256" key="5">
    <source>
        <dbReference type="ARBA" id="ARBA00058938"/>
    </source>
</evidence>
<keyword evidence="4" id="KW-0804">Transcription</keyword>
<proteinExistence type="predicted"/>
<sequence>MLWKAFAVLDAFDQNSRQMSLAQIARRSGLPKSTAHRLLGMLGQLGAVERDGDRYRIGLRMFALSTCSLEVALRDVALPHMEALHRVFGHTLHLAVIQGGDVVYLEKLRSRSALPLPTVVGGRLPANLTGVGKVLLAHSPEAEVEAVLAGPLGGRTRNSVTEPVALRRVLRRVRELGMARDVGEAVDGLACVAVPIRLAGKVVAAMSVAYPAAAGDGQPLVNPLRETSAAISRALERATGSPAVRN</sequence>
<dbReference type="InterPro" id="IPR005471">
    <property type="entry name" value="Tscrpt_reg_IclR_N"/>
</dbReference>
<evidence type="ECO:0000313" key="9">
    <source>
        <dbReference type="EMBL" id="OHV25713.1"/>
    </source>
</evidence>
<reference evidence="10" key="1">
    <citation type="submission" date="2016-07" db="EMBL/GenBank/DDBJ databases">
        <title>Frankia sp. NRRL B-16219 Genome sequencing.</title>
        <authorList>
            <person name="Ghodhbane-Gtari F."/>
            <person name="Swanson E."/>
            <person name="Gueddou A."/>
            <person name="Louati M."/>
            <person name="Nouioui I."/>
            <person name="Hezbri K."/>
            <person name="Abebe-Akele F."/>
            <person name="Simpson S."/>
            <person name="Morris K."/>
            <person name="Thomas K."/>
            <person name="Gtari M."/>
            <person name="Tisa L.S."/>
        </authorList>
    </citation>
    <scope>NUCLEOTIDE SEQUENCE [LARGE SCALE GENOMIC DNA]</scope>
    <source>
        <strain evidence="10">NRRL B-16219</strain>
    </source>
</reference>
<dbReference type="InterPro" id="IPR050707">
    <property type="entry name" value="HTH_MetabolicPath_Reg"/>
</dbReference>